<feature type="chain" id="PRO_5019446953" evidence="1">
    <location>
        <begin position="32"/>
        <end position="171"/>
    </location>
</feature>
<dbReference type="Pfam" id="PF09351">
    <property type="entry name" value="DUF1993"/>
    <property type="match status" value="1"/>
</dbReference>
<dbReference type="PANTHER" id="PTHR36922:SF1">
    <property type="entry name" value="DUF1993 DOMAIN-CONTAINING PROTEIN"/>
    <property type="match status" value="1"/>
</dbReference>
<dbReference type="PANTHER" id="PTHR36922">
    <property type="entry name" value="BLL2446 PROTEIN"/>
    <property type="match status" value="1"/>
</dbReference>
<gene>
    <name evidence="2" type="ORF">AVE30378_01297</name>
    <name evidence="3" type="ORF">WHX56_24450</name>
</gene>
<dbReference type="InterPro" id="IPR034660">
    <property type="entry name" value="DinB/YfiT-like"/>
</dbReference>
<dbReference type="EMBL" id="UFQC01000005">
    <property type="protein sequence ID" value="SSW64862.1"/>
    <property type="molecule type" value="Genomic_DNA"/>
</dbReference>
<dbReference type="Gene3D" id="1.20.120.450">
    <property type="entry name" value="dinb family like domain"/>
    <property type="match status" value="1"/>
</dbReference>
<evidence type="ECO:0000256" key="1">
    <source>
        <dbReference type="SAM" id="SignalP"/>
    </source>
</evidence>
<evidence type="ECO:0000313" key="5">
    <source>
        <dbReference type="Proteomes" id="UP001456224"/>
    </source>
</evidence>
<organism evidence="2 4">
    <name type="scientific">Achromobacter veterisilvae</name>
    <dbReference type="NCBI Taxonomy" id="2069367"/>
    <lineage>
        <taxon>Bacteria</taxon>
        <taxon>Pseudomonadati</taxon>
        <taxon>Pseudomonadota</taxon>
        <taxon>Betaproteobacteria</taxon>
        <taxon>Burkholderiales</taxon>
        <taxon>Alcaligenaceae</taxon>
        <taxon>Achromobacter</taxon>
    </lineage>
</organism>
<protein>
    <submittedName>
        <fullName evidence="3">DUF1993 domain-containing protein</fullName>
    </submittedName>
</protein>
<dbReference type="RefSeq" id="WP_129239948.1">
    <property type="nucleotide sequence ID" value="NZ_CP148753.1"/>
</dbReference>
<dbReference type="Proteomes" id="UP000289465">
    <property type="component" value="Unassembled WGS sequence"/>
</dbReference>
<dbReference type="SUPFAM" id="SSF109854">
    <property type="entry name" value="DinB/YfiT-like putative metalloenzymes"/>
    <property type="match status" value="1"/>
</dbReference>
<sequence length="171" mass="18651">MPLSMYQACVPVFIRGLTVLAALLEKGAAHAAAAGADPAGLIDARLAPDMYPLSGQVQRASDTSKFAVQRLSQVEAPKFADEETTFEQLQQRIAATIEYLRGVSADKLEGAESRKITLAFGDFRQEFQGDDYLLTFALPNFYFHVTTAYGILRQAGVQIGKLDFLGPYPQS</sequence>
<reference evidence="2 4" key="1">
    <citation type="submission" date="2018-07" db="EMBL/GenBank/DDBJ databases">
        <authorList>
            <person name="Peeters C."/>
        </authorList>
    </citation>
    <scope>NUCLEOTIDE SEQUENCE [LARGE SCALE GENOMIC DNA]</scope>
    <source>
        <strain evidence="2 4">LMG 30378</strain>
    </source>
</reference>
<proteinExistence type="predicted"/>
<dbReference type="InterPro" id="IPR018531">
    <property type="entry name" value="DUF1993"/>
</dbReference>
<accession>A0A446CAB8</accession>
<evidence type="ECO:0000313" key="3">
    <source>
        <dbReference type="EMBL" id="WXR72769.1"/>
    </source>
</evidence>
<evidence type="ECO:0000313" key="4">
    <source>
        <dbReference type="Proteomes" id="UP000289465"/>
    </source>
</evidence>
<dbReference type="EMBL" id="CP148753">
    <property type="protein sequence ID" value="WXR72769.1"/>
    <property type="molecule type" value="Genomic_DNA"/>
</dbReference>
<dbReference type="AlphaFoldDB" id="A0A446CAB8"/>
<dbReference type="Proteomes" id="UP001456224">
    <property type="component" value="Chromosome"/>
</dbReference>
<evidence type="ECO:0000313" key="2">
    <source>
        <dbReference type="EMBL" id="SSW64862.1"/>
    </source>
</evidence>
<reference evidence="3 5" key="2">
    <citation type="submission" date="2024-03" db="EMBL/GenBank/DDBJ databases">
        <title>Reference genomes for the five species model microbial community.</title>
        <authorList>
            <person name="Padfield D."/>
        </authorList>
    </citation>
    <scope>NUCLEOTIDE SEQUENCE [LARGE SCALE GENOMIC DNA]</scope>
    <source>
        <strain evidence="3 5">AB1</strain>
    </source>
</reference>
<feature type="signal peptide" evidence="1">
    <location>
        <begin position="1"/>
        <end position="31"/>
    </location>
</feature>
<dbReference type="OrthoDB" id="338237at2"/>
<name>A0A446CAB8_9BURK</name>
<keyword evidence="5" id="KW-1185">Reference proteome</keyword>
<keyword evidence="1" id="KW-0732">Signal</keyword>